<name>A0A1J5QSM8_9ZZZZ</name>
<evidence type="ECO:0000256" key="3">
    <source>
        <dbReference type="ARBA" id="ARBA00022837"/>
    </source>
</evidence>
<dbReference type="GO" id="GO:0046872">
    <property type="term" value="F:metal ion binding"/>
    <property type="evidence" value="ECO:0007669"/>
    <property type="project" value="UniProtKB-KW"/>
</dbReference>
<keyword evidence="2" id="KW-0479">Metal-binding</keyword>
<dbReference type="EMBL" id="MLJW01000485">
    <property type="protein sequence ID" value="OIQ86354.1"/>
    <property type="molecule type" value="Genomic_DNA"/>
</dbReference>
<evidence type="ECO:0000256" key="4">
    <source>
        <dbReference type="ARBA" id="ARBA00023263"/>
    </source>
</evidence>
<feature type="domain" description="PilY1 beta-propeller" evidence="6">
    <location>
        <begin position="831"/>
        <end position="1168"/>
    </location>
</feature>
<accession>A0A1J5QSM8</accession>
<evidence type="ECO:0000256" key="2">
    <source>
        <dbReference type="ARBA" id="ARBA00022723"/>
    </source>
</evidence>
<keyword evidence="4" id="KW-0281">Fimbrium</keyword>
<organism evidence="7">
    <name type="scientific">mine drainage metagenome</name>
    <dbReference type="NCBI Taxonomy" id="410659"/>
    <lineage>
        <taxon>unclassified sequences</taxon>
        <taxon>metagenomes</taxon>
        <taxon>ecological metagenomes</taxon>
    </lineage>
</organism>
<dbReference type="InterPro" id="IPR008707">
    <property type="entry name" value="B-propeller_PilY1"/>
</dbReference>
<gene>
    <name evidence="7" type="ORF">GALL_317950</name>
</gene>
<comment type="caution">
    <text evidence="7">The sequence shown here is derived from an EMBL/GenBank/DDBJ whole genome shotgun (WGS) entry which is preliminary data.</text>
</comment>
<evidence type="ECO:0000313" key="7">
    <source>
        <dbReference type="EMBL" id="OIQ86354.1"/>
    </source>
</evidence>
<protein>
    <submittedName>
        <fullName evidence="7">Neisseria PilC protein</fullName>
    </submittedName>
</protein>
<reference evidence="7" key="1">
    <citation type="submission" date="2016-10" db="EMBL/GenBank/DDBJ databases">
        <title>Sequence of Gallionella enrichment culture.</title>
        <authorList>
            <person name="Poehlein A."/>
            <person name="Muehling M."/>
            <person name="Daniel R."/>
        </authorList>
    </citation>
    <scope>NUCLEOTIDE SEQUENCE</scope>
</reference>
<comment type="subcellular location">
    <subcellularLocation>
        <location evidence="1">Fimbrium</location>
    </subcellularLocation>
</comment>
<dbReference type="InterPro" id="IPR011047">
    <property type="entry name" value="Quinoprotein_ADH-like_sf"/>
</dbReference>
<dbReference type="SUPFAM" id="SSF50998">
    <property type="entry name" value="Quinoprotein alcohol dehydrogenase-like"/>
    <property type="match status" value="1"/>
</dbReference>
<evidence type="ECO:0000256" key="5">
    <source>
        <dbReference type="SAM" id="MobiDB-lite"/>
    </source>
</evidence>
<feature type="region of interest" description="Disordered" evidence="5">
    <location>
        <begin position="436"/>
        <end position="455"/>
    </location>
</feature>
<keyword evidence="3" id="KW-0106">Calcium</keyword>
<dbReference type="Pfam" id="PF05567">
    <property type="entry name" value="T4P_PilY1"/>
    <property type="match status" value="1"/>
</dbReference>
<dbReference type="GO" id="GO:0009289">
    <property type="term" value="C:pilus"/>
    <property type="evidence" value="ECO:0007669"/>
    <property type="project" value="UniProtKB-SubCell"/>
</dbReference>
<evidence type="ECO:0000259" key="6">
    <source>
        <dbReference type="Pfam" id="PF05567"/>
    </source>
</evidence>
<feature type="compositionally biased region" description="Low complexity" evidence="5">
    <location>
        <begin position="441"/>
        <end position="455"/>
    </location>
</feature>
<proteinExistence type="predicted"/>
<evidence type="ECO:0000256" key="1">
    <source>
        <dbReference type="ARBA" id="ARBA00004561"/>
    </source>
</evidence>
<sequence>MPTANQMIRIFLPLLVALSVTVNAEAALTDISNSPLITGASTPVQPNLFLMMDDSGSMAWDYMPDNNNSPFFGTGTYGYASSQCNGVFYDPAFTYAPPVGSTGASYPNSSFTAAPVDGFGASTTATIDLSAHFALRQFTNSSPTTSGGAAAYYYKYSGAQNTEVLRNFYNSGSTFYKECNSSIGATPGSSVFTKVTVSATSGPGGTDERTNFANWYSYYRTRLLMMKSSAGLAFNPIGTSYRVGFATMNNNRGSDFINLATFDASQKAAWYAKLYGVSAGNSTPLLGALSKVGLMYAYKLPGNSLNNVAANDPMQYSCQQNYAILSTDGFWNSESGNSNLQGQYVGEQDGVDIRPMYDGIQADTTVTTTYTRNSYSTVTGSCSSGKKQMKTQPQTGTCSITTVNGVAGSETCSWSNSGSAAISGTCANPYTLPSPNPSARVQSGTPVTTTGTVGGSSNTLADVAEYYYLTDLRTSTLGNNLSSATGFVGTDVSTNNVPSGGQDAASWQHMTTFTLGLGARGRMVFSPTYQTDTSGDFFSVKNGMLANSAGGVCSWQSSGSICNWPIPNVSGTPENIDDLWHAAVDGRGTYFSATNPSMLALGLSTAFANVSARTGGSAAATTSNPNVTSGDNFVFSSSFATVNWTGQLIRQQLDLTTGAVLSSIDWCADDVSVSAGGAPKACPAPNNLLDNLAAATPAGASRNIYFYSAGATNGLLPFTYANLSTAQQAFFNQPAIASMSQLCTGSLTCLPVWQAATVYNVGNEYRVGTTWYQVKIAYTSGTVFGATDMANAVVETGAAGANLVNFLRGDRSNEGILTDSSKYFRQRPLILGDIVNAEAVYMKTPLHTYADPGFMTYAAGLAARQGMVYAAANDGMLHAFYASTGAMDANGNAVASGGVSVTGGAEAWAYIPSMVLSNLYHLADKSYSNNHQYYVDGTPIAADICTRNCTDAATAVWRTILVGGLNAGGRGYYAMDITNPAQPKALWEFTDTNMGLTYGNPEIAKVCDDSTCATKTWAVLVTSGYNNVSTGDGIGRLYVINAATGALIRTISTGVGNTSSPSGLSKIIAQTISPGSDETILEVYGGDLLGNMWRFDVNNNVGAAGYDAQLLVTLQDSGGNIQPVTEKPQVGISNGNTLVFVGTGRYLGTSDLPTTSMQTIYGIKDPLTSSTTPGVAIYPINPHSIGSGFIGQVQTTTTCPANSPVTICLPGETVRTSTSNVVNLATDSGWYVDLPDSGERSYTDPTLQLGTLGFTTNVPSVSSCTVGGYSYSYFFDYRSGAPVSTSVTHVLGIKLGNALATRPVYVMLPNNTVVQLIRMSDGSTMTSNVPIGSGSTGTRRISRRELITQ</sequence>